<feature type="domain" description="Acyl-CoA dehydrogenase/oxidase C-terminal" evidence="17">
    <location>
        <begin position="232"/>
        <end position="380"/>
    </location>
</feature>
<evidence type="ECO:0000259" key="19">
    <source>
        <dbReference type="Pfam" id="PF02771"/>
    </source>
</evidence>
<dbReference type="Gene3D" id="1.10.540.10">
    <property type="entry name" value="Acyl-CoA dehydrogenase/oxidase, N-terminal domain"/>
    <property type="match status" value="1"/>
</dbReference>
<dbReference type="SUPFAM" id="SSF47203">
    <property type="entry name" value="Acyl-CoA dehydrogenase C-terminal domain-like"/>
    <property type="match status" value="1"/>
</dbReference>
<dbReference type="CDD" id="cd01156">
    <property type="entry name" value="IVD"/>
    <property type="match status" value="1"/>
</dbReference>
<evidence type="ECO:0000256" key="7">
    <source>
        <dbReference type="ARBA" id="ARBA00022456"/>
    </source>
</evidence>
<dbReference type="Gene3D" id="2.40.110.10">
    <property type="entry name" value="Butyryl-CoA Dehydrogenase, subunit A, domain 2"/>
    <property type="match status" value="1"/>
</dbReference>
<dbReference type="InterPro" id="IPR046373">
    <property type="entry name" value="Acyl-CoA_Oxase/DH_mid-dom_sf"/>
</dbReference>
<keyword evidence="11 16" id="KW-0560">Oxidoreductase</keyword>
<dbReference type="Pfam" id="PF02770">
    <property type="entry name" value="Acyl-CoA_dh_M"/>
    <property type="match status" value="1"/>
</dbReference>
<evidence type="ECO:0000313" key="21">
    <source>
        <dbReference type="Proteomes" id="UP000553766"/>
    </source>
</evidence>
<feature type="binding site" evidence="15">
    <location>
        <begin position="339"/>
        <end position="343"/>
    </location>
    <ligand>
        <name>FAD</name>
        <dbReference type="ChEBI" id="CHEBI:57692"/>
    </ligand>
</feature>
<accession>A0A840X1W2</accession>
<evidence type="ECO:0000256" key="3">
    <source>
        <dbReference type="ARBA" id="ARBA00005109"/>
    </source>
</evidence>
<dbReference type="InterPro" id="IPR036250">
    <property type="entry name" value="AcylCo_DH-like_C"/>
</dbReference>
<evidence type="ECO:0000256" key="15">
    <source>
        <dbReference type="PIRSR" id="PIRSR634183-3"/>
    </source>
</evidence>
<evidence type="ECO:0000256" key="1">
    <source>
        <dbReference type="ARBA" id="ARBA00001974"/>
    </source>
</evidence>
<dbReference type="FunFam" id="2.40.110.10:FF:000001">
    <property type="entry name" value="Acyl-CoA dehydrogenase, mitochondrial"/>
    <property type="match status" value="1"/>
</dbReference>
<feature type="binding site" evidence="14">
    <location>
        <begin position="181"/>
        <end position="182"/>
    </location>
    <ligand>
        <name>substrate</name>
    </ligand>
</feature>
<comment type="caution">
    <text evidence="20">The sequence shown here is derived from an EMBL/GenBank/DDBJ whole genome shotgun (WGS) entry which is preliminary data.</text>
</comment>
<comment type="cofactor">
    <cofactor evidence="1 15 16">
        <name>FAD</name>
        <dbReference type="ChEBI" id="CHEBI:57692"/>
    </cofactor>
</comment>
<dbReference type="InterPro" id="IPR034183">
    <property type="entry name" value="IVD"/>
</dbReference>
<evidence type="ECO:0000313" key="20">
    <source>
        <dbReference type="EMBL" id="MBB5516774.1"/>
    </source>
</evidence>
<dbReference type="Pfam" id="PF02771">
    <property type="entry name" value="Acyl-CoA_dh_N"/>
    <property type="match status" value="1"/>
</dbReference>
<comment type="pathway">
    <text evidence="3">Amino-acid degradation; L-valine degradation.</text>
</comment>
<dbReference type="Proteomes" id="UP000553766">
    <property type="component" value="Unassembled WGS sequence"/>
</dbReference>
<organism evidence="20 21">
    <name type="scientific">Rubricella aquisinus</name>
    <dbReference type="NCBI Taxonomy" id="2028108"/>
    <lineage>
        <taxon>Bacteria</taxon>
        <taxon>Pseudomonadati</taxon>
        <taxon>Pseudomonadota</taxon>
        <taxon>Alphaproteobacteria</taxon>
        <taxon>Rhodobacterales</taxon>
        <taxon>Paracoccaceae</taxon>
        <taxon>Rubricella</taxon>
    </lineage>
</organism>
<evidence type="ECO:0000256" key="2">
    <source>
        <dbReference type="ARBA" id="ARBA00004898"/>
    </source>
</evidence>
<dbReference type="InterPro" id="IPR013786">
    <property type="entry name" value="AcylCoA_DH/ox_N"/>
</dbReference>
<keyword evidence="10" id="KW-0809">Transit peptide</keyword>
<dbReference type="InterPro" id="IPR006089">
    <property type="entry name" value="Acyl-CoA_DH_CS"/>
</dbReference>
<dbReference type="GO" id="GO:0008470">
    <property type="term" value="F:3-methylbutanoyl-CoA dehydrogenase activity"/>
    <property type="evidence" value="ECO:0007669"/>
    <property type="project" value="UniProtKB-EC"/>
</dbReference>
<evidence type="ECO:0000256" key="8">
    <source>
        <dbReference type="ARBA" id="ARBA00022630"/>
    </source>
</evidence>
<comment type="pathway">
    <text evidence="2">Amino-acid degradation; L-leucine degradation; (S)-3-hydroxy-3-methylglutaryl-CoA from 3-isovaleryl-CoA: step 1/3.</text>
</comment>
<evidence type="ECO:0000259" key="18">
    <source>
        <dbReference type="Pfam" id="PF02770"/>
    </source>
</evidence>
<dbReference type="RefSeq" id="WP_184012726.1">
    <property type="nucleotide sequence ID" value="NZ_JACIJS010000009.1"/>
</dbReference>
<feature type="binding site" evidence="15">
    <location>
        <begin position="161"/>
        <end position="163"/>
    </location>
    <ligand>
        <name>FAD</name>
        <dbReference type="ChEBI" id="CHEBI:57692"/>
    </ligand>
</feature>
<dbReference type="Pfam" id="PF00441">
    <property type="entry name" value="Acyl-CoA_dh_1"/>
    <property type="match status" value="1"/>
</dbReference>
<feature type="binding site" evidence="14">
    <location>
        <begin position="366"/>
        <end position="367"/>
    </location>
    <ligand>
        <name>substrate</name>
    </ligand>
</feature>
<dbReference type="InterPro" id="IPR009075">
    <property type="entry name" value="AcylCo_DH/oxidase_C"/>
</dbReference>
<dbReference type="InterPro" id="IPR006091">
    <property type="entry name" value="Acyl-CoA_Oxase/DH_mid-dom"/>
</dbReference>
<protein>
    <recommendedName>
        <fullName evidence="6">Isovaleryl-CoA dehydrogenase, mitochondrial</fullName>
        <ecNumber evidence="5">1.3.8.4</ecNumber>
    </recommendedName>
</protein>
<keyword evidence="21" id="KW-1185">Reference proteome</keyword>
<evidence type="ECO:0000256" key="5">
    <source>
        <dbReference type="ARBA" id="ARBA00012044"/>
    </source>
</evidence>
<reference evidence="20 21" key="1">
    <citation type="submission" date="2020-08" db="EMBL/GenBank/DDBJ databases">
        <title>Genomic Encyclopedia of Type Strains, Phase IV (KMG-IV): sequencing the most valuable type-strain genomes for metagenomic binning, comparative biology and taxonomic classification.</title>
        <authorList>
            <person name="Goeker M."/>
        </authorList>
    </citation>
    <scope>NUCLEOTIDE SEQUENCE [LARGE SCALE GENOMIC DNA]</scope>
    <source>
        <strain evidence="20 21">DSM 103377</strain>
    </source>
</reference>
<evidence type="ECO:0000256" key="13">
    <source>
        <dbReference type="PIRSR" id="PIRSR634183-1"/>
    </source>
</evidence>
<evidence type="ECO:0000259" key="17">
    <source>
        <dbReference type="Pfam" id="PF00441"/>
    </source>
</evidence>
<dbReference type="PROSITE" id="PS00072">
    <property type="entry name" value="ACYL_COA_DH_1"/>
    <property type="match status" value="1"/>
</dbReference>
<keyword evidence="7" id="KW-0101">Branched-chain amino acid catabolism</keyword>
<feature type="binding site" evidence="15">
    <location>
        <begin position="128"/>
        <end position="137"/>
    </location>
    <ligand>
        <name>FAD</name>
        <dbReference type="ChEBI" id="CHEBI:57692"/>
    </ligand>
</feature>
<dbReference type="EC" id="1.3.8.4" evidence="5"/>
<dbReference type="PIRSF" id="PIRSF016578">
    <property type="entry name" value="HsaA"/>
    <property type="match status" value="1"/>
</dbReference>
<feature type="binding site" evidence="15">
    <location>
        <position position="282"/>
    </location>
    <ligand>
        <name>FAD</name>
        <dbReference type="ChEBI" id="CHEBI:57692"/>
    </ligand>
</feature>
<keyword evidence="9 15" id="KW-0274">FAD</keyword>
<comment type="catalytic activity">
    <reaction evidence="12">
        <text>3-methylbutanoyl-CoA + oxidized [electron-transfer flavoprotein] + H(+) = 3-methylbut-2-enoyl-CoA + reduced [electron-transfer flavoprotein]</text>
        <dbReference type="Rhea" id="RHEA:12276"/>
        <dbReference type="Rhea" id="RHEA-COMP:10685"/>
        <dbReference type="Rhea" id="RHEA-COMP:10686"/>
        <dbReference type="ChEBI" id="CHEBI:15378"/>
        <dbReference type="ChEBI" id="CHEBI:57344"/>
        <dbReference type="ChEBI" id="CHEBI:57345"/>
        <dbReference type="ChEBI" id="CHEBI:57692"/>
        <dbReference type="ChEBI" id="CHEBI:58307"/>
        <dbReference type="EC" id="1.3.8.4"/>
    </reaction>
</comment>
<feature type="binding site" evidence="14">
    <location>
        <position position="137"/>
    </location>
    <ligand>
        <name>substrate</name>
    </ligand>
</feature>
<dbReference type="FunFam" id="1.10.540.10:FF:000022">
    <property type="entry name" value="Isovaleryl-CoA dehydrogenase isoform 2"/>
    <property type="match status" value="1"/>
</dbReference>
<evidence type="ECO:0000256" key="11">
    <source>
        <dbReference type="ARBA" id="ARBA00023002"/>
    </source>
</evidence>
<evidence type="ECO:0000256" key="10">
    <source>
        <dbReference type="ARBA" id="ARBA00022946"/>
    </source>
</evidence>
<proteinExistence type="inferred from homology"/>
<evidence type="ECO:0000256" key="6">
    <source>
        <dbReference type="ARBA" id="ARBA00018258"/>
    </source>
</evidence>
<dbReference type="GO" id="GO:0006552">
    <property type="term" value="P:L-leucine catabolic process"/>
    <property type="evidence" value="ECO:0007669"/>
    <property type="project" value="TreeGrafter"/>
</dbReference>
<dbReference type="EMBL" id="JACIJS010000009">
    <property type="protein sequence ID" value="MBB5516774.1"/>
    <property type="molecule type" value="Genomic_DNA"/>
</dbReference>
<dbReference type="InterPro" id="IPR037069">
    <property type="entry name" value="AcylCoA_DH/ox_N_sf"/>
</dbReference>
<dbReference type="PANTHER" id="PTHR43884:SF12">
    <property type="entry name" value="ISOVALERYL-COA DEHYDROGENASE, MITOCHONDRIAL-RELATED"/>
    <property type="match status" value="1"/>
</dbReference>
<sequence>MFHASMNFALGEDIEALRDMVHRWAQERVAPMAADIDRNNAFPAELWQEMGELGLLGITVPEEDGGAGMGYLAHCVAVEEIARASASVSLSYGAHSNLCVNQIALNGTAEQKARYLPKLISGEHVGSLAMSEAGAGSDVVSMSLKAEKRNDRFILNGNKYWITNSPQASTLVVYAKTGEGSKGITAFLIEREMTGFSVGPHFDKLGMRGSDTAELTFNDVEVPFENILGEENGGVRVLMSGLDYERVVLSGIGVGLMHAMLDHIMPYMHERKQFGKPIGDFQLMQGKIADMYTAMNTSRAYLYAVAAACDRGQVTRQDAAACVLYCSEQAMLQAIQAVQATGGAGFMNDSPVSRIMRDAKLMEIGAGTSEIRRMLCGRELMKVTA</sequence>
<feature type="domain" description="Acyl-CoA oxidase/dehydrogenase middle" evidence="18">
    <location>
        <begin position="128"/>
        <end position="220"/>
    </location>
</feature>
<dbReference type="PANTHER" id="PTHR43884">
    <property type="entry name" value="ACYL-COA DEHYDROGENASE"/>
    <property type="match status" value="1"/>
</dbReference>
<dbReference type="AlphaFoldDB" id="A0A840X1W2"/>
<dbReference type="PROSITE" id="PS00073">
    <property type="entry name" value="ACYL_COA_DH_2"/>
    <property type="match status" value="1"/>
</dbReference>
<dbReference type="InterPro" id="IPR009100">
    <property type="entry name" value="AcylCoA_DH/oxidase_NM_dom_sf"/>
</dbReference>
<evidence type="ECO:0000256" key="14">
    <source>
        <dbReference type="PIRSR" id="PIRSR634183-2"/>
    </source>
</evidence>
<dbReference type="GO" id="GO:0050660">
    <property type="term" value="F:flavin adenine dinucleotide binding"/>
    <property type="evidence" value="ECO:0007669"/>
    <property type="project" value="InterPro"/>
</dbReference>
<evidence type="ECO:0000256" key="9">
    <source>
        <dbReference type="ARBA" id="ARBA00022827"/>
    </source>
</evidence>
<dbReference type="Gene3D" id="1.20.140.10">
    <property type="entry name" value="Butyryl-CoA Dehydrogenase, subunit A, domain 3"/>
    <property type="match status" value="1"/>
</dbReference>
<feature type="binding site" evidence="15">
    <location>
        <position position="271"/>
    </location>
    <ligand>
        <name>FAD</name>
        <dbReference type="ChEBI" id="CHEBI:57692"/>
    </ligand>
</feature>
<feature type="binding site" evidence="15">
    <location>
        <begin position="368"/>
        <end position="370"/>
    </location>
    <ligand>
        <name>FAD</name>
        <dbReference type="ChEBI" id="CHEBI:57692"/>
    </ligand>
</feature>
<comment type="similarity">
    <text evidence="4 16">Belongs to the acyl-CoA dehydrogenase family.</text>
</comment>
<gene>
    <name evidence="20" type="ORF">FHS89_002816</name>
</gene>
<dbReference type="FunFam" id="1.20.140.10:FF:000001">
    <property type="entry name" value="Acyl-CoA dehydrogenase"/>
    <property type="match status" value="1"/>
</dbReference>
<feature type="active site" description="Proton acceptor" evidence="13">
    <location>
        <position position="245"/>
    </location>
</feature>
<evidence type="ECO:0000256" key="12">
    <source>
        <dbReference type="ARBA" id="ARBA00052875"/>
    </source>
</evidence>
<evidence type="ECO:0000256" key="16">
    <source>
        <dbReference type="RuleBase" id="RU362125"/>
    </source>
</evidence>
<feature type="binding site" evidence="14">
    <location>
        <begin position="243"/>
        <end position="246"/>
    </location>
    <ligand>
        <name>substrate</name>
    </ligand>
</feature>
<feature type="domain" description="Acyl-CoA dehydrogenase/oxidase N-terminal" evidence="19">
    <location>
        <begin position="12"/>
        <end position="123"/>
    </location>
</feature>
<name>A0A840X1W2_9RHOB</name>
<dbReference type="SUPFAM" id="SSF56645">
    <property type="entry name" value="Acyl-CoA dehydrogenase NM domain-like"/>
    <property type="match status" value="1"/>
</dbReference>
<keyword evidence="8 16" id="KW-0285">Flavoprotein</keyword>
<evidence type="ECO:0000256" key="4">
    <source>
        <dbReference type="ARBA" id="ARBA00009347"/>
    </source>
</evidence>